<evidence type="ECO:0000256" key="3">
    <source>
        <dbReference type="PROSITE-ProRule" id="PRU00023"/>
    </source>
</evidence>
<dbReference type="Gene3D" id="1.25.40.20">
    <property type="entry name" value="Ankyrin repeat-containing domain"/>
    <property type="match status" value="1"/>
</dbReference>
<comment type="caution">
    <text evidence="4">The sequence shown here is derived from an EMBL/GenBank/DDBJ whole genome shotgun (WGS) entry which is preliminary data.</text>
</comment>
<dbReference type="EMBL" id="MCFA01000017">
    <property type="protein sequence ID" value="ORY16591.1"/>
    <property type="molecule type" value="Genomic_DNA"/>
</dbReference>
<feature type="repeat" description="ANK" evidence="3">
    <location>
        <begin position="83"/>
        <end position="115"/>
    </location>
</feature>
<dbReference type="STRING" id="1231657.A0A1Y2A231"/>
<feature type="repeat" description="ANK" evidence="3">
    <location>
        <begin position="50"/>
        <end position="78"/>
    </location>
</feature>
<keyword evidence="1" id="KW-0677">Repeat</keyword>
<gene>
    <name evidence="4" type="ORF">BCR34DRAFT_452736</name>
</gene>
<dbReference type="InterPro" id="IPR002110">
    <property type="entry name" value="Ankyrin_rpt"/>
</dbReference>
<sequence>LVERLLQKGFNPNFKDAGGDTALHKAAVGGHLAVVELLLQKGADFEEGNDEETPLLGAVAGGHLAVVERLLQEGANVSPQWSSGESALCIAAGSGYAAISELLIEKGADINSGSG</sequence>
<dbReference type="PROSITE" id="PS50297">
    <property type="entry name" value="ANK_REP_REGION"/>
    <property type="match status" value="3"/>
</dbReference>
<keyword evidence="2 3" id="KW-0040">ANK repeat</keyword>
<dbReference type="Pfam" id="PF12796">
    <property type="entry name" value="Ank_2"/>
    <property type="match status" value="1"/>
</dbReference>
<accession>A0A1Y2A231</accession>
<dbReference type="Proteomes" id="UP000193144">
    <property type="component" value="Unassembled WGS sequence"/>
</dbReference>
<name>A0A1Y2A231_9PLEO</name>
<reference evidence="4 5" key="1">
    <citation type="submission" date="2016-07" db="EMBL/GenBank/DDBJ databases">
        <title>Pervasive Adenine N6-methylation of Active Genes in Fungi.</title>
        <authorList>
            <consortium name="DOE Joint Genome Institute"/>
            <person name="Mondo S.J."/>
            <person name="Dannebaum R.O."/>
            <person name="Kuo R.C."/>
            <person name="Labutti K."/>
            <person name="Haridas S."/>
            <person name="Kuo A."/>
            <person name="Salamov A."/>
            <person name="Ahrendt S.R."/>
            <person name="Lipzen A."/>
            <person name="Sullivan W."/>
            <person name="Andreopoulos W.B."/>
            <person name="Clum A."/>
            <person name="Lindquist E."/>
            <person name="Daum C."/>
            <person name="Ramamoorthy G.K."/>
            <person name="Gryganskyi A."/>
            <person name="Culley D."/>
            <person name="Magnuson J.K."/>
            <person name="James T.Y."/>
            <person name="O'Malley M.A."/>
            <person name="Stajich J.E."/>
            <person name="Spatafora J.W."/>
            <person name="Visel A."/>
            <person name="Grigoriev I.V."/>
        </authorList>
    </citation>
    <scope>NUCLEOTIDE SEQUENCE [LARGE SCALE GENOMIC DNA]</scope>
    <source>
        <strain evidence="4 5">CBS 115471</strain>
    </source>
</reference>
<dbReference type="SMART" id="SM00248">
    <property type="entry name" value="ANK"/>
    <property type="match status" value="3"/>
</dbReference>
<evidence type="ECO:0000256" key="1">
    <source>
        <dbReference type="ARBA" id="ARBA00022737"/>
    </source>
</evidence>
<keyword evidence="5" id="KW-1185">Reference proteome</keyword>
<dbReference type="OrthoDB" id="427518at2759"/>
<dbReference type="PANTHER" id="PTHR24171">
    <property type="entry name" value="ANKYRIN REPEAT DOMAIN-CONTAINING PROTEIN 39-RELATED"/>
    <property type="match status" value="1"/>
</dbReference>
<dbReference type="SUPFAM" id="SSF48403">
    <property type="entry name" value="Ankyrin repeat"/>
    <property type="match status" value="1"/>
</dbReference>
<evidence type="ECO:0000313" key="5">
    <source>
        <dbReference type="Proteomes" id="UP000193144"/>
    </source>
</evidence>
<proteinExistence type="predicted"/>
<protein>
    <submittedName>
        <fullName evidence="4">Ankyrin repeat protein</fullName>
    </submittedName>
</protein>
<evidence type="ECO:0000313" key="4">
    <source>
        <dbReference type="EMBL" id="ORY16591.1"/>
    </source>
</evidence>
<feature type="repeat" description="ANK" evidence="3">
    <location>
        <begin position="18"/>
        <end position="50"/>
    </location>
</feature>
<feature type="non-terminal residue" evidence="4">
    <location>
        <position position="115"/>
    </location>
</feature>
<feature type="non-terminal residue" evidence="4">
    <location>
        <position position="1"/>
    </location>
</feature>
<dbReference type="PRINTS" id="PR01415">
    <property type="entry name" value="ANKYRIN"/>
</dbReference>
<dbReference type="Pfam" id="PF00023">
    <property type="entry name" value="Ank"/>
    <property type="match status" value="1"/>
</dbReference>
<organism evidence="4 5">
    <name type="scientific">Clohesyomyces aquaticus</name>
    <dbReference type="NCBI Taxonomy" id="1231657"/>
    <lineage>
        <taxon>Eukaryota</taxon>
        <taxon>Fungi</taxon>
        <taxon>Dikarya</taxon>
        <taxon>Ascomycota</taxon>
        <taxon>Pezizomycotina</taxon>
        <taxon>Dothideomycetes</taxon>
        <taxon>Pleosporomycetidae</taxon>
        <taxon>Pleosporales</taxon>
        <taxon>Lindgomycetaceae</taxon>
        <taxon>Clohesyomyces</taxon>
    </lineage>
</organism>
<evidence type="ECO:0000256" key="2">
    <source>
        <dbReference type="ARBA" id="ARBA00023043"/>
    </source>
</evidence>
<dbReference type="PROSITE" id="PS50088">
    <property type="entry name" value="ANK_REPEAT"/>
    <property type="match status" value="3"/>
</dbReference>
<dbReference type="AlphaFoldDB" id="A0A1Y2A231"/>
<dbReference type="InterPro" id="IPR036770">
    <property type="entry name" value="Ankyrin_rpt-contain_sf"/>
</dbReference>